<evidence type="ECO:0008006" key="6">
    <source>
        <dbReference type="Google" id="ProtNLM"/>
    </source>
</evidence>
<comment type="caution">
    <text evidence="3">The sequence shown here is derived from an EMBL/GenBank/DDBJ whole genome shotgun (WGS) entry which is preliminary data.</text>
</comment>
<protein>
    <recommendedName>
        <fullName evidence="6">Lipoprotein</fullName>
    </recommendedName>
</protein>
<name>A0A9Q2CCH1_RALPI</name>
<dbReference type="GeneID" id="34793040"/>
<reference evidence="2 4" key="2">
    <citation type="submission" date="2023-07" db="EMBL/GenBank/DDBJ databases">
        <authorList>
            <person name="Peeters C."/>
        </authorList>
    </citation>
    <scope>NUCLEOTIDE SEQUENCE [LARGE SCALE GENOMIC DNA]</scope>
    <source>
        <strain evidence="2 4">R-38712</strain>
    </source>
</reference>
<organism evidence="3 5">
    <name type="scientific">Ralstonia pickettii</name>
    <name type="common">Burkholderia pickettii</name>
    <dbReference type="NCBI Taxonomy" id="329"/>
    <lineage>
        <taxon>Bacteria</taxon>
        <taxon>Pseudomonadati</taxon>
        <taxon>Pseudomonadota</taxon>
        <taxon>Betaproteobacteria</taxon>
        <taxon>Burkholderiales</taxon>
        <taxon>Burkholderiaceae</taxon>
        <taxon>Ralstonia</taxon>
    </lineage>
</organism>
<evidence type="ECO:0000313" key="5">
    <source>
        <dbReference type="Proteomes" id="UP001199322"/>
    </source>
</evidence>
<dbReference type="RefSeq" id="WP_012755715.1">
    <property type="nucleotide sequence ID" value="NZ_CP084361.1"/>
</dbReference>
<dbReference type="Proteomes" id="UP001189303">
    <property type="component" value="Unassembled WGS sequence"/>
</dbReference>
<sequence>MSIRYPVITEGGYVLRACSALALAAMVSGCTTAYEGKYEYAEGWRLGVIVRTGTLADMAPVEAMCSLADQSSTARFAYVQFIFGPTHGKFLYSGPHQRHVIVPLPQGGGLHEGARVYINLQDCNQAAVPASATTP</sequence>
<evidence type="ECO:0000313" key="2">
    <source>
        <dbReference type="EMBL" id="CAJ0733159.1"/>
    </source>
</evidence>
<feature type="signal peptide" evidence="1">
    <location>
        <begin position="1"/>
        <end position="33"/>
    </location>
</feature>
<reference evidence="3" key="1">
    <citation type="submission" date="2018-06" db="EMBL/GenBank/DDBJ databases">
        <authorList>
            <person name="O'Rourke A."/>
        </authorList>
    </citation>
    <scope>NUCLEOTIDE SEQUENCE</scope>
    <source>
        <strain evidence="3">132550021-3</strain>
    </source>
</reference>
<dbReference type="EMBL" id="QGBI01000048">
    <property type="protein sequence ID" value="MBX3893573.1"/>
    <property type="molecule type" value="Genomic_DNA"/>
</dbReference>
<gene>
    <name evidence="3" type="ORF">DEE74_27280</name>
    <name evidence="2" type="ORF">R38712_05184</name>
</gene>
<dbReference type="PROSITE" id="PS51257">
    <property type="entry name" value="PROKAR_LIPOPROTEIN"/>
    <property type="match status" value="1"/>
</dbReference>
<dbReference type="AlphaFoldDB" id="A0A9Q2CCH1"/>
<feature type="chain" id="PRO_5044465280" description="Lipoprotein" evidence="1">
    <location>
        <begin position="34"/>
        <end position="135"/>
    </location>
</feature>
<dbReference type="OrthoDB" id="8811364at2"/>
<accession>A0A9Q2CCH1</accession>
<proteinExistence type="predicted"/>
<dbReference type="EMBL" id="CATWFT010000033">
    <property type="protein sequence ID" value="CAJ0733159.1"/>
    <property type="molecule type" value="Genomic_DNA"/>
</dbReference>
<evidence type="ECO:0000256" key="1">
    <source>
        <dbReference type="SAM" id="SignalP"/>
    </source>
</evidence>
<keyword evidence="4" id="KW-1185">Reference proteome</keyword>
<evidence type="ECO:0000313" key="4">
    <source>
        <dbReference type="Proteomes" id="UP001189303"/>
    </source>
</evidence>
<evidence type="ECO:0000313" key="3">
    <source>
        <dbReference type="EMBL" id="MBX3893573.1"/>
    </source>
</evidence>
<keyword evidence="1" id="KW-0732">Signal</keyword>
<dbReference type="Proteomes" id="UP001199322">
    <property type="component" value="Unassembled WGS sequence"/>
</dbReference>